<evidence type="ECO:0000259" key="7">
    <source>
        <dbReference type="PROSITE" id="PS50405"/>
    </source>
</evidence>
<feature type="domain" description="GST N-terminal" evidence="6">
    <location>
        <begin position="1"/>
        <end position="82"/>
    </location>
</feature>
<name>A0A166JBF6_DAUCS</name>
<dbReference type="STRING" id="79200.A0A166JBF6"/>
<dbReference type="GO" id="GO:0009407">
    <property type="term" value="P:toxin catabolic process"/>
    <property type="evidence" value="ECO:0007669"/>
    <property type="project" value="UniProtKB-ARBA"/>
</dbReference>
<comment type="catalytic activity">
    <reaction evidence="5">
        <text>RX + glutathione = an S-substituted glutathione + a halide anion + H(+)</text>
        <dbReference type="Rhea" id="RHEA:16437"/>
        <dbReference type="ChEBI" id="CHEBI:15378"/>
        <dbReference type="ChEBI" id="CHEBI:16042"/>
        <dbReference type="ChEBI" id="CHEBI:17792"/>
        <dbReference type="ChEBI" id="CHEBI:57925"/>
        <dbReference type="ChEBI" id="CHEBI:90779"/>
        <dbReference type="EC" id="2.5.1.18"/>
    </reaction>
</comment>
<evidence type="ECO:0000259" key="6">
    <source>
        <dbReference type="PROSITE" id="PS50404"/>
    </source>
</evidence>
<dbReference type="Gene3D" id="1.20.1050.10">
    <property type="match status" value="2"/>
</dbReference>
<comment type="similarity">
    <text evidence="1">Belongs to the GST superfamily. Theta family.</text>
</comment>
<feature type="domain" description="GST C-terminal" evidence="7">
    <location>
        <begin position="312"/>
        <end position="449"/>
    </location>
</feature>
<dbReference type="SFLD" id="SFLDG00358">
    <property type="entry name" value="Main_(cytGST)"/>
    <property type="match status" value="2"/>
</dbReference>
<comment type="caution">
    <text evidence="8">The sequence shown here is derived from an EMBL/GenBank/DDBJ whole genome shotgun (WGS) entry which is preliminary data.</text>
</comment>
<gene>
    <name evidence="8" type="ORF">DCAR_004645</name>
</gene>
<feature type="domain" description="GST C-terminal" evidence="7">
    <location>
        <begin position="88"/>
        <end position="222"/>
    </location>
</feature>
<protein>
    <recommendedName>
        <fullName evidence="2">glutathione transferase</fullName>
        <ecNumber evidence="2">2.5.1.18</ecNumber>
    </recommendedName>
</protein>
<organism evidence="8">
    <name type="scientific">Daucus carota subsp. sativus</name>
    <name type="common">Carrot</name>
    <dbReference type="NCBI Taxonomy" id="79200"/>
    <lineage>
        <taxon>Eukaryota</taxon>
        <taxon>Viridiplantae</taxon>
        <taxon>Streptophyta</taxon>
        <taxon>Embryophyta</taxon>
        <taxon>Tracheophyta</taxon>
        <taxon>Spermatophyta</taxon>
        <taxon>Magnoliopsida</taxon>
        <taxon>eudicotyledons</taxon>
        <taxon>Gunneridae</taxon>
        <taxon>Pentapetalae</taxon>
        <taxon>asterids</taxon>
        <taxon>campanulids</taxon>
        <taxon>Apiales</taxon>
        <taxon>Apiaceae</taxon>
        <taxon>Apioideae</taxon>
        <taxon>Scandiceae</taxon>
        <taxon>Daucinae</taxon>
        <taxon>Daucus</taxon>
        <taxon>Daucus sect. Daucus</taxon>
    </lineage>
</organism>
<dbReference type="InterPro" id="IPR043377">
    <property type="entry name" value="GSTT1/2/3"/>
</dbReference>
<dbReference type="Pfam" id="PF02798">
    <property type="entry name" value="GST_N"/>
    <property type="match status" value="2"/>
</dbReference>
<dbReference type="SUPFAM" id="SSF52833">
    <property type="entry name" value="Thioredoxin-like"/>
    <property type="match status" value="2"/>
</dbReference>
<dbReference type="Gene3D" id="3.40.30.10">
    <property type="entry name" value="Glutaredoxin"/>
    <property type="match status" value="2"/>
</dbReference>
<dbReference type="PROSITE" id="PS50404">
    <property type="entry name" value="GST_NTER"/>
    <property type="match status" value="2"/>
</dbReference>
<dbReference type="OMA" id="FEGSAIM"/>
<dbReference type="EMBL" id="LNRQ01000001">
    <property type="protein sequence ID" value="KZN11989.1"/>
    <property type="molecule type" value="Genomic_DNA"/>
</dbReference>
<dbReference type="Pfam" id="PF14497">
    <property type="entry name" value="GST_C_3"/>
    <property type="match status" value="1"/>
</dbReference>
<dbReference type="Gramene" id="KZN11989">
    <property type="protein sequence ID" value="KZN11989"/>
    <property type="gene ID" value="DCAR_004645"/>
</dbReference>
<proteinExistence type="inferred from homology"/>
<dbReference type="EC" id="2.5.1.18" evidence="2"/>
<dbReference type="InterPro" id="IPR040079">
    <property type="entry name" value="Glutathione_S-Trfase"/>
</dbReference>
<evidence type="ECO:0000256" key="1">
    <source>
        <dbReference type="ARBA" id="ARBA00009899"/>
    </source>
</evidence>
<dbReference type="GO" id="GO:0004364">
    <property type="term" value="F:glutathione transferase activity"/>
    <property type="evidence" value="ECO:0007669"/>
    <property type="project" value="UniProtKB-EC"/>
</dbReference>
<dbReference type="SFLD" id="SFLDS00019">
    <property type="entry name" value="Glutathione_Transferase_(cytos"/>
    <property type="match status" value="2"/>
</dbReference>
<evidence type="ECO:0000256" key="2">
    <source>
        <dbReference type="ARBA" id="ARBA00012452"/>
    </source>
</evidence>
<dbReference type="PANTHER" id="PTHR44750">
    <property type="entry name" value="GLUTATHIONE S-TRANSFERASE T1-RELATED"/>
    <property type="match status" value="1"/>
</dbReference>
<dbReference type="InterPro" id="IPR004045">
    <property type="entry name" value="Glutathione_S-Trfase_N"/>
</dbReference>
<evidence type="ECO:0000256" key="3">
    <source>
        <dbReference type="ARBA" id="ARBA00022575"/>
    </source>
</evidence>
<dbReference type="InterPro" id="IPR004046">
    <property type="entry name" value="GST_C"/>
</dbReference>
<sequence>MKLQIYKHCLSQPSHAVIIFCKLHQIEFEEIEISLANGQQYTPEYKVINPMGKLPAIVHGTYKLSESHAILIYLASFPGVADHWYPSDIQKRAKIQSVLDWHHSNLRQTAAYVMNSSAAPLLRRKLNLEAAVINRKVLLKSLKMIENFWLNGDGKFLLGNSQPSIADLSLACEIMLLELVPDRDQILSPYKKVLQWIEDTRNATNPFFDELHSLMFELKAVLTVESSVAEHSEARRKLRTLLSKLLNGIEFEEIDVSLAKGQQFKAEFKAINPMARVPAIVHGSYKLFESHAILIYLACTFPGVPDHWYPADIQQRAKIHSVLDWHHSNLRLGEAGYVLDSRLRPLLGGKLNLEAAAVNEKLLSKSLAKIETFWLRGDGKFLLGNFQPSIADLSLVCEIMQLEIVPEIDRNRILSPHKKVLQWMEDTKNATNPYFDELHSFILELKAVLKADSSVGVTEETKQRSQAVLSKL</sequence>
<dbReference type="InterPro" id="IPR010987">
    <property type="entry name" value="Glutathione-S-Trfase_C-like"/>
</dbReference>
<dbReference type="InterPro" id="IPR036249">
    <property type="entry name" value="Thioredoxin-like_sf"/>
</dbReference>
<dbReference type="AlphaFoldDB" id="A0A166JBF6"/>
<dbReference type="PANTHER" id="PTHR44750:SF1">
    <property type="entry name" value="GLUTATHIONE S-TRANSFERASE T1-RELATED"/>
    <property type="match status" value="1"/>
</dbReference>
<dbReference type="CDD" id="cd03183">
    <property type="entry name" value="GST_C_Theta"/>
    <property type="match status" value="1"/>
</dbReference>
<dbReference type="PROSITE" id="PS50405">
    <property type="entry name" value="GST_CTER"/>
    <property type="match status" value="2"/>
</dbReference>
<dbReference type="InterPro" id="IPR036282">
    <property type="entry name" value="Glutathione-S-Trfase_C_sf"/>
</dbReference>
<evidence type="ECO:0000256" key="4">
    <source>
        <dbReference type="ARBA" id="ARBA00022679"/>
    </source>
</evidence>
<evidence type="ECO:0000313" key="8">
    <source>
        <dbReference type="EMBL" id="KZN11989.1"/>
    </source>
</evidence>
<dbReference type="SUPFAM" id="SSF47616">
    <property type="entry name" value="GST C-terminal domain-like"/>
    <property type="match status" value="2"/>
</dbReference>
<dbReference type="InterPro" id="IPR040077">
    <property type="entry name" value="GST_C_Theta"/>
</dbReference>
<keyword evidence="4" id="KW-0808">Transferase</keyword>
<dbReference type="FunFam" id="1.20.1050.10:FF:000039">
    <property type="entry name" value="Glutathione S-transferase theta-1"/>
    <property type="match status" value="2"/>
</dbReference>
<keyword evidence="3" id="KW-0216">Detoxification</keyword>
<reference evidence="8" key="1">
    <citation type="journal article" date="2016" name="Nat. Genet.">
        <title>A high-quality carrot genome assembly provides new insights into carotenoid accumulation and asterid genome evolution.</title>
        <authorList>
            <person name="Iorizzo M."/>
            <person name="Ellison S."/>
            <person name="Senalik D."/>
            <person name="Zeng P."/>
            <person name="Satapoomin P."/>
            <person name="Huang J."/>
            <person name="Bowman M."/>
            <person name="Iovene M."/>
            <person name="Sanseverino W."/>
            <person name="Cavagnaro P."/>
            <person name="Yildiz M."/>
            <person name="Macko-Podgorni A."/>
            <person name="Moranska E."/>
            <person name="Grzebelus E."/>
            <person name="Grzebelus D."/>
            <person name="Ashrafi H."/>
            <person name="Zheng Z."/>
            <person name="Cheng S."/>
            <person name="Spooner D."/>
            <person name="Van Deynze A."/>
            <person name="Simon P."/>
        </authorList>
    </citation>
    <scope>NUCLEOTIDE SEQUENCE [LARGE SCALE GENOMIC DNA]</scope>
    <source>
        <tissue evidence="8">Leaf</tissue>
    </source>
</reference>
<accession>A0A166JBF6</accession>
<evidence type="ECO:0000256" key="5">
    <source>
        <dbReference type="ARBA" id="ARBA00047960"/>
    </source>
</evidence>
<feature type="domain" description="GST N-terminal" evidence="6">
    <location>
        <begin position="224"/>
        <end position="305"/>
    </location>
</feature>